<evidence type="ECO:0000256" key="2">
    <source>
        <dbReference type="ARBA" id="ARBA00023172"/>
    </source>
</evidence>
<dbReference type="RefSeq" id="WP_161047369.1">
    <property type="nucleotide sequence ID" value="NZ_WWCS01000021.1"/>
</dbReference>
<dbReference type="InterPro" id="IPR011010">
    <property type="entry name" value="DNA_brk_join_enz"/>
</dbReference>
<dbReference type="Pfam" id="PF00589">
    <property type="entry name" value="Phage_integrase"/>
    <property type="match status" value="1"/>
</dbReference>
<name>A0ABW9WML4_9BURK</name>
<dbReference type="InterPro" id="IPR013762">
    <property type="entry name" value="Integrase-like_cat_sf"/>
</dbReference>
<keyword evidence="5" id="KW-1185">Reference proteome</keyword>
<dbReference type="Proteomes" id="UP000466332">
    <property type="component" value="Unassembled WGS sequence"/>
</dbReference>
<evidence type="ECO:0000256" key="1">
    <source>
        <dbReference type="ARBA" id="ARBA00023125"/>
    </source>
</evidence>
<reference evidence="4 5" key="1">
    <citation type="submission" date="2019-12" db="EMBL/GenBank/DDBJ databases">
        <title>Novel species isolated from a subtropical stream in China.</title>
        <authorList>
            <person name="Lu H."/>
        </authorList>
    </citation>
    <scope>NUCLEOTIDE SEQUENCE [LARGE SCALE GENOMIC DNA]</scope>
    <source>
        <strain evidence="4 5">FT109W</strain>
    </source>
</reference>
<comment type="caution">
    <text evidence="4">The sequence shown here is derived from an EMBL/GenBank/DDBJ whole genome shotgun (WGS) entry which is preliminary data.</text>
</comment>
<feature type="domain" description="Tyr recombinase" evidence="3">
    <location>
        <begin position="213"/>
        <end position="359"/>
    </location>
</feature>
<dbReference type="Gene3D" id="1.10.443.10">
    <property type="entry name" value="Intergrase catalytic core"/>
    <property type="match status" value="1"/>
</dbReference>
<gene>
    <name evidence="4" type="ORF">GTP55_24275</name>
</gene>
<organism evidence="4 5">
    <name type="scientific">Duganella margarita</name>
    <dbReference type="NCBI Taxonomy" id="2692170"/>
    <lineage>
        <taxon>Bacteria</taxon>
        <taxon>Pseudomonadati</taxon>
        <taxon>Pseudomonadota</taxon>
        <taxon>Betaproteobacteria</taxon>
        <taxon>Burkholderiales</taxon>
        <taxon>Oxalobacteraceae</taxon>
        <taxon>Telluria group</taxon>
        <taxon>Duganella</taxon>
    </lineage>
</organism>
<evidence type="ECO:0000313" key="5">
    <source>
        <dbReference type="Proteomes" id="UP000466332"/>
    </source>
</evidence>
<keyword evidence="1" id="KW-0238">DNA-binding</keyword>
<dbReference type="SUPFAM" id="SSF56349">
    <property type="entry name" value="DNA breaking-rejoining enzymes"/>
    <property type="match status" value="1"/>
</dbReference>
<dbReference type="InterPro" id="IPR010998">
    <property type="entry name" value="Integrase_recombinase_N"/>
</dbReference>
<keyword evidence="2" id="KW-0233">DNA recombination</keyword>
<evidence type="ECO:0000313" key="4">
    <source>
        <dbReference type="EMBL" id="MYN42462.1"/>
    </source>
</evidence>
<evidence type="ECO:0000259" key="3">
    <source>
        <dbReference type="Pfam" id="PF00589"/>
    </source>
</evidence>
<dbReference type="Gene3D" id="1.10.150.130">
    <property type="match status" value="1"/>
</dbReference>
<sequence length="368" mass="41683">MGRTPTANKNLPQGMRARRRSSGTYYFLDMGGKPRVEIPLGKDYVIAVQKWAEKQTKNIPANARITFGYVAEMYMSEIVPTKGIGTQKNNLDELANLYKFFDAAAPLDEIEPVHVRQYLDWRWKTTVQRRQEENAARLARGATPMKFTGKEGQVTANREKALFSHIWNFARNKGYTKLTNPCAGIKGFKEDGRKIYIDDKIYSVVWEAAEQGLRDAMDIAYLSAQRKGDLLDFNRADLKDGHLPVEQNKTGKRLRISITGQLADVVERINRRKVTGIALICNEKGERMTAFMLRGAFDRARAAATEKHPNLAEDIKNFQFRDLRAKAATDKEESQGMAAAQDQLGHTTSAMTAHYVRHRRGKLVTPTK</sequence>
<dbReference type="EMBL" id="WWCS01000021">
    <property type="protein sequence ID" value="MYN42462.1"/>
    <property type="molecule type" value="Genomic_DNA"/>
</dbReference>
<proteinExistence type="predicted"/>
<protein>
    <submittedName>
        <fullName evidence="4">Tyrosine-type recombinase/integrase</fullName>
    </submittedName>
</protein>
<accession>A0ABW9WML4</accession>
<dbReference type="InterPro" id="IPR002104">
    <property type="entry name" value="Integrase_catalytic"/>
</dbReference>